<evidence type="ECO:0000256" key="4">
    <source>
        <dbReference type="ARBA" id="ARBA00022980"/>
    </source>
</evidence>
<keyword evidence="3 7" id="KW-0694">RNA-binding</keyword>
<dbReference type="EMBL" id="JACRTE010000001">
    <property type="protein sequence ID" value="MBC8595500.1"/>
    <property type="molecule type" value="Genomic_DNA"/>
</dbReference>
<evidence type="ECO:0000256" key="1">
    <source>
        <dbReference type="ARBA" id="ARBA00010605"/>
    </source>
</evidence>
<dbReference type="GO" id="GO:0005840">
    <property type="term" value="C:ribosome"/>
    <property type="evidence" value="ECO:0007669"/>
    <property type="project" value="UniProtKB-KW"/>
</dbReference>
<comment type="function">
    <text evidence="7">Binds to the 23S rRNA.</text>
</comment>
<comment type="caution">
    <text evidence="9">The sequence shown here is derived from an EMBL/GenBank/DDBJ whole genome shotgun (WGS) entry which is preliminary data.</text>
</comment>
<dbReference type="NCBIfam" id="TIGR00158">
    <property type="entry name" value="L9"/>
    <property type="match status" value="1"/>
</dbReference>
<dbReference type="PROSITE" id="PS00651">
    <property type="entry name" value="RIBOSOMAL_L9"/>
    <property type="match status" value="1"/>
</dbReference>
<evidence type="ECO:0000256" key="3">
    <source>
        <dbReference type="ARBA" id="ARBA00022884"/>
    </source>
</evidence>
<dbReference type="InterPro" id="IPR020069">
    <property type="entry name" value="Ribosomal_bL9_C"/>
</dbReference>
<keyword evidence="4 7" id="KW-0689">Ribosomal protein</keyword>
<dbReference type="GO" id="GO:1990904">
    <property type="term" value="C:ribonucleoprotein complex"/>
    <property type="evidence" value="ECO:0007669"/>
    <property type="project" value="UniProtKB-KW"/>
</dbReference>
<dbReference type="HAMAP" id="MF_00503">
    <property type="entry name" value="Ribosomal_bL9"/>
    <property type="match status" value="1"/>
</dbReference>
<dbReference type="InterPro" id="IPR020070">
    <property type="entry name" value="Ribosomal_bL9_N"/>
</dbReference>
<evidence type="ECO:0000256" key="6">
    <source>
        <dbReference type="ARBA" id="ARBA00035292"/>
    </source>
</evidence>
<dbReference type="Gene3D" id="3.10.430.100">
    <property type="entry name" value="Ribosomal protein L9, C-terminal domain"/>
    <property type="match status" value="1"/>
</dbReference>
<organism evidence="9 10">
    <name type="scientific">Qingrenia yutianensis</name>
    <dbReference type="NCBI Taxonomy" id="2763676"/>
    <lineage>
        <taxon>Bacteria</taxon>
        <taxon>Bacillati</taxon>
        <taxon>Bacillota</taxon>
        <taxon>Clostridia</taxon>
        <taxon>Eubacteriales</taxon>
        <taxon>Oscillospiraceae</taxon>
        <taxon>Qingrenia</taxon>
    </lineage>
</organism>
<dbReference type="Pfam" id="PF01281">
    <property type="entry name" value="Ribosomal_L9_N"/>
    <property type="match status" value="1"/>
</dbReference>
<evidence type="ECO:0000313" key="9">
    <source>
        <dbReference type="EMBL" id="MBC8595500.1"/>
    </source>
</evidence>
<evidence type="ECO:0000313" key="10">
    <source>
        <dbReference type="Proteomes" id="UP000647416"/>
    </source>
</evidence>
<dbReference type="InterPro" id="IPR036791">
    <property type="entry name" value="Ribosomal_bL9_C_sf"/>
</dbReference>
<evidence type="ECO:0000256" key="2">
    <source>
        <dbReference type="ARBA" id="ARBA00022730"/>
    </source>
</evidence>
<proteinExistence type="inferred from homology"/>
<dbReference type="PANTHER" id="PTHR21368">
    <property type="entry name" value="50S RIBOSOMAL PROTEIN L9"/>
    <property type="match status" value="1"/>
</dbReference>
<dbReference type="AlphaFoldDB" id="A0A926ISG2"/>
<sequence>MKVIFLQDVKGKGKKGEIKNVSDGFAKNFLLPQKMAVEATAANLNAAKGKQESIQYHKDMEEENAKKLAEKIAQISLNISAKAGENGKLFGSVTSKELSEILKKEHGFDIDKRKFVLPDGIKSEGAYTVDIKLHPGIVAKLKVTVKAQ</sequence>
<dbReference type="InterPro" id="IPR020594">
    <property type="entry name" value="Ribosomal_bL9_bac/chp"/>
</dbReference>
<dbReference type="SUPFAM" id="SSF55658">
    <property type="entry name" value="L9 N-domain-like"/>
    <property type="match status" value="1"/>
</dbReference>
<gene>
    <name evidence="7" type="primary">rplI</name>
    <name evidence="9" type="ORF">H8706_01265</name>
</gene>
<accession>A0A926ISG2</accession>
<keyword evidence="2 7" id="KW-0699">rRNA-binding</keyword>
<protein>
    <recommendedName>
        <fullName evidence="6 7">Large ribosomal subunit protein bL9</fullName>
    </recommendedName>
</protein>
<feature type="domain" description="Ribosomal protein L9" evidence="8">
    <location>
        <begin position="13"/>
        <end position="40"/>
    </location>
</feature>
<dbReference type="GO" id="GO:0003735">
    <property type="term" value="F:structural constituent of ribosome"/>
    <property type="evidence" value="ECO:0007669"/>
    <property type="project" value="InterPro"/>
</dbReference>
<reference evidence="9" key="1">
    <citation type="submission" date="2020-08" db="EMBL/GenBank/DDBJ databases">
        <title>Genome public.</title>
        <authorList>
            <person name="Liu C."/>
            <person name="Sun Q."/>
        </authorList>
    </citation>
    <scope>NUCLEOTIDE SEQUENCE</scope>
    <source>
        <strain evidence="9">NSJ-50</strain>
    </source>
</reference>
<dbReference type="Pfam" id="PF03948">
    <property type="entry name" value="Ribosomal_L9_C"/>
    <property type="match status" value="1"/>
</dbReference>
<dbReference type="RefSeq" id="WP_262431181.1">
    <property type="nucleotide sequence ID" value="NZ_JACRTE010000001.1"/>
</dbReference>
<dbReference type="InterPro" id="IPR000244">
    <property type="entry name" value="Ribosomal_bL9"/>
</dbReference>
<name>A0A926ISG2_9FIRM</name>
<keyword evidence="5 7" id="KW-0687">Ribonucleoprotein</keyword>
<evidence type="ECO:0000256" key="7">
    <source>
        <dbReference type="HAMAP-Rule" id="MF_00503"/>
    </source>
</evidence>
<keyword evidence="10" id="KW-1185">Reference proteome</keyword>
<dbReference type="GO" id="GO:0019843">
    <property type="term" value="F:rRNA binding"/>
    <property type="evidence" value="ECO:0007669"/>
    <property type="project" value="UniProtKB-UniRule"/>
</dbReference>
<evidence type="ECO:0000256" key="5">
    <source>
        <dbReference type="ARBA" id="ARBA00023274"/>
    </source>
</evidence>
<dbReference type="Proteomes" id="UP000647416">
    <property type="component" value="Unassembled WGS sequence"/>
</dbReference>
<evidence type="ECO:0000259" key="8">
    <source>
        <dbReference type="PROSITE" id="PS00651"/>
    </source>
</evidence>
<dbReference type="GO" id="GO:0006412">
    <property type="term" value="P:translation"/>
    <property type="evidence" value="ECO:0007669"/>
    <property type="project" value="UniProtKB-UniRule"/>
</dbReference>
<comment type="similarity">
    <text evidence="1 7">Belongs to the bacterial ribosomal protein bL9 family.</text>
</comment>
<dbReference type="InterPro" id="IPR009027">
    <property type="entry name" value="Ribosomal_bL9/RNase_H1_N"/>
</dbReference>
<dbReference type="SUPFAM" id="SSF55653">
    <property type="entry name" value="Ribosomal protein L9 C-domain"/>
    <property type="match status" value="1"/>
</dbReference>
<dbReference type="InterPro" id="IPR036935">
    <property type="entry name" value="Ribosomal_bL9_N_sf"/>
</dbReference>
<dbReference type="Gene3D" id="3.40.5.10">
    <property type="entry name" value="Ribosomal protein L9, N-terminal domain"/>
    <property type="match status" value="1"/>
</dbReference>